<dbReference type="RefSeq" id="WP_311315998.1">
    <property type="nucleotide sequence ID" value="NZ_JBHLVO010000027.1"/>
</dbReference>
<dbReference type="Pfam" id="PF09828">
    <property type="entry name" value="ChrB_C"/>
    <property type="match status" value="1"/>
</dbReference>
<keyword evidence="3" id="KW-1185">Reference proteome</keyword>
<proteinExistence type="predicted"/>
<evidence type="ECO:0000313" key="2">
    <source>
        <dbReference type="EMBL" id="MFC0273923.1"/>
    </source>
</evidence>
<comment type="caution">
    <text evidence="2">The sequence shown here is derived from an EMBL/GenBank/DDBJ whole genome shotgun (WGS) entry which is preliminary data.</text>
</comment>
<reference evidence="2 3" key="1">
    <citation type="submission" date="2024-09" db="EMBL/GenBank/DDBJ databases">
        <authorList>
            <person name="Sun Q."/>
            <person name="Mori K."/>
        </authorList>
    </citation>
    <scope>NUCLEOTIDE SEQUENCE [LARGE SCALE GENOMIC DNA]</scope>
    <source>
        <strain evidence="2 3">CCM 7228</strain>
    </source>
</reference>
<dbReference type="InterPro" id="IPR018634">
    <property type="entry name" value="ChrB_C"/>
</dbReference>
<accession>A0ABV6GJQ1</accession>
<dbReference type="EMBL" id="JBHLVO010000027">
    <property type="protein sequence ID" value="MFC0273923.1"/>
    <property type="molecule type" value="Genomic_DNA"/>
</dbReference>
<evidence type="ECO:0000259" key="1">
    <source>
        <dbReference type="Pfam" id="PF09828"/>
    </source>
</evidence>
<organism evidence="2 3">
    <name type="scientific">Metabacillus herbersteinensis</name>
    <dbReference type="NCBI Taxonomy" id="283816"/>
    <lineage>
        <taxon>Bacteria</taxon>
        <taxon>Bacillati</taxon>
        <taxon>Bacillota</taxon>
        <taxon>Bacilli</taxon>
        <taxon>Bacillales</taxon>
        <taxon>Bacillaceae</taxon>
        <taxon>Metabacillus</taxon>
    </lineage>
</organism>
<dbReference type="Proteomes" id="UP001589854">
    <property type="component" value="Unassembled WGS sequence"/>
</dbReference>
<protein>
    <submittedName>
        <fullName evidence="2">Chromate resistance protein ChrB domain-containing protein</fullName>
    </submittedName>
</protein>
<sequence length="63" mass="6783">MIRSIHACGGDLTNAAGLDAICQGLRMTSDKDHEALEKGYMIYEALYVQLAVEDLPAPGRSCV</sequence>
<feature type="domain" description="ChrB C-terminal" evidence="1">
    <location>
        <begin position="12"/>
        <end position="48"/>
    </location>
</feature>
<evidence type="ECO:0000313" key="3">
    <source>
        <dbReference type="Proteomes" id="UP001589854"/>
    </source>
</evidence>
<name>A0ABV6GJQ1_9BACI</name>
<gene>
    <name evidence="2" type="ORF">ACFFIX_21295</name>
</gene>